<dbReference type="InterPro" id="IPR018586">
    <property type="entry name" value="Brinker_DNA-bd"/>
</dbReference>
<protein>
    <recommendedName>
        <fullName evidence="2">Brinker DNA-binding domain-containing protein</fullName>
    </recommendedName>
</protein>
<proteinExistence type="predicted"/>
<feature type="compositionally biased region" description="Basic and acidic residues" evidence="1">
    <location>
        <begin position="195"/>
        <end position="204"/>
    </location>
</feature>
<evidence type="ECO:0000256" key="1">
    <source>
        <dbReference type="SAM" id="MobiDB-lite"/>
    </source>
</evidence>
<feature type="region of interest" description="Disordered" evidence="1">
    <location>
        <begin position="64"/>
        <end position="140"/>
    </location>
</feature>
<feature type="domain" description="Brinker DNA-binding" evidence="2">
    <location>
        <begin position="47"/>
        <end position="90"/>
    </location>
</feature>
<dbReference type="Proteomes" id="UP000075902">
    <property type="component" value="Unassembled WGS sequence"/>
</dbReference>
<dbReference type="Gene3D" id="1.10.10.60">
    <property type="entry name" value="Homeodomain-like"/>
    <property type="match status" value="2"/>
</dbReference>
<dbReference type="STRING" id="34690.A0A182TPF6"/>
<feature type="region of interest" description="Disordered" evidence="1">
    <location>
        <begin position="167"/>
        <end position="335"/>
    </location>
</feature>
<feature type="compositionally biased region" description="Low complexity" evidence="1">
    <location>
        <begin position="252"/>
        <end position="267"/>
    </location>
</feature>
<organism evidence="3 4">
    <name type="scientific">Anopheles melas</name>
    <dbReference type="NCBI Taxonomy" id="34690"/>
    <lineage>
        <taxon>Eukaryota</taxon>
        <taxon>Metazoa</taxon>
        <taxon>Ecdysozoa</taxon>
        <taxon>Arthropoda</taxon>
        <taxon>Hexapoda</taxon>
        <taxon>Insecta</taxon>
        <taxon>Pterygota</taxon>
        <taxon>Neoptera</taxon>
        <taxon>Endopterygota</taxon>
        <taxon>Diptera</taxon>
        <taxon>Nematocera</taxon>
        <taxon>Culicoidea</taxon>
        <taxon>Culicidae</taxon>
        <taxon>Anophelinae</taxon>
        <taxon>Anopheles</taxon>
    </lineage>
</organism>
<dbReference type="Pfam" id="PF09607">
    <property type="entry name" value="BrkDBD"/>
    <property type="match status" value="2"/>
</dbReference>
<feature type="compositionally biased region" description="Acidic residues" evidence="1">
    <location>
        <begin position="205"/>
        <end position="230"/>
    </location>
</feature>
<feature type="domain" description="Brinker DNA-binding" evidence="2">
    <location>
        <begin position="433"/>
        <end position="475"/>
    </location>
</feature>
<keyword evidence="4" id="KW-1185">Reference proteome</keyword>
<dbReference type="VEuPathDB" id="VectorBase:AMEC005990"/>
<evidence type="ECO:0000313" key="4">
    <source>
        <dbReference type="Proteomes" id="UP000075902"/>
    </source>
</evidence>
<reference evidence="3" key="2">
    <citation type="submission" date="2020-05" db="UniProtKB">
        <authorList>
            <consortium name="EnsemblMetazoa"/>
        </authorList>
    </citation>
    <scope>IDENTIFICATION</scope>
    <source>
        <strain evidence="3">CM1001059</strain>
    </source>
</reference>
<reference evidence="4" key="1">
    <citation type="submission" date="2014-01" db="EMBL/GenBank/DDBJ databases">
        <title>The Genome Sequence of Anopheles melas CM1001059_A (V2).</title>
        <authorList>
            <consortium name="The Broad Institute Genomics Platform"/>
            <person name="Neafsey D.E."/>
            <person name="Besansky N."/>
            <person name="Howell P."/>
            <person name="Walton C."/>
            <person name="Young S.K."/>
            <person name="Zeng Q."/>
            <person name="Gargeya S."/>
            <person name="Fitzgerald M."/>
            <person name="Haas B."/>
            <person name="Abouelleil A."/>
            <person name="Allen A.W."/>
            <person name="Alvarado L."/>
            <person name="Arachchi H.M."/>
            <person name="Berlin A.M."/>
            <person name="Chapman S.B."/>
            <person name="Gainer-Dewar J."/>
            <person name="Goldberg J."/>
            <person name="Griggs A."/>
            <person name="Gujja S."/>
            <person name="Hansen M."/>
            <person name="Howarth C."/>
            <person name="Imamovic A."/>
            <person name="Ireland A."/>
            <person name="Larimer J."/>
            <person name="McCowan C."/>
            <person name="Murphy C."/>
            <person name="Pearson M."/>
            <person name="Poon T.W."/>
            <person name="Priest M."/>
            <person name="Roberts A."/>
            <person name="Saif S."/>
            <person name="Shea T."/>
            <person name="Sisk P."/>
            <person name="Sykes S."/>
            <person name="Wortman J."/>
            <person name="Nusbaum C."/>
            <person name="Birren B."/>
        </authorList>
    </citation>
    <scope>NUCLEOTIDE SEQUENCE [LARGE SCALE GENOMIC DNA]</scope>
    <source>
        <strain evidence="4">CM1001059</strain>
    </source>
</reference>
<evidence type="ECO:0000313" key="3">
    <source>
        <dbReference type="EnsemblMetazoa" id="AMEC005990-PA"/>
    </source>
</evidence>
<feature type="compositionally biased region" description="Low complexity" evidence="1">
    <location>
        <begin position="412"/>
        <end position="429"/>
    </location>
</feature>
<feature type="compositionally biased region" description="Low complexity" evidence="1">
    <location>
        <begin position="20"/>
        <end position="44"/>
    </location>
</feature>
<dbReference type="AlphaFoldDB" id="A0A182TPF6"/>
<feature type="region of interest" description="Disordered" evidence="1">
    <location>
        <begin position="1"/>
        <end position="49"/>
    </location>
</feature>
<feature type="compositionally biased region" description="Basic residues" evidence="1">
    <location>
        <begin position="77"/>
        <end position="87"/>
    </location>
</feature>
<sequence length="483" mass="51690">MAHGSLTVAGMMVKSEASPTGRSPSAAGTATTTTTTSPSHSNAAKMGSRRIFTAQFKLQVLDSYRNDGDCKGNQRATARKYGIHRRQIQNVSNGDGQSASSGGDPANPQQPSVIFSPVPRLAGSSPAAAPPTPPTSVGESNHYYGHIRAFAAAAVAAAAVQRYDHPIDLSRPGSSQLGGPGSPAPSHGMPASDAGYDRRVKQEQRDEEGELEAAEEEEDEEEEISVEEVDEPVRSHSASEQAWDLSCRRSSDATSSTVTSSNKRSSSAMSGPIATPDTSRPAKSVKLFKPYLLDEAPKQQSQQRPDSALAEDDKDSTRESPAIVEQHHQQQQYPIIWSNSSPAYYEPPHAYELNPPAYLLASPVTGLPGVAPVPALTTGRGWSSPQASPVSGYDSSTSISSVCSGPEEDNASHSSASSHGSSDGPSSSSEKLKRQAIDSFYHDVACRGDYRAVATKYNISRKYVEKWLQQEEQQQEDDHHHHH</sequence>
<name>A0A182TPF6_9DIPT</name>
<dbReference type="EnsemblMetazoa" id="AMEC005990-RA">
    <property type="protein sequence ID" value="AMEC005990-PA"/>
    <property type="gene ID" value="AMEC005990"/>
</dbReference>
<feature type="compositionally biased region" description="Polar residues" evidence="1">
    <location>
        <begin position="88"/>
        <end position="113"/>
    </location>
</feature>
<feature type="compositionally biased region" description="Polar residues" evidence="1">
    <location>
        <begin position="380"/>
        <end position="403"/>
    </location>
</feature>
<accession>A0A182TPF6</accession>
<evidence type="ECO:0000259" key="2">
    <source>
        <dbReference type="Pfam" id="PF09607"/>
    </source>
</evidence>
<feature type="region of interest" description="Disordered" evidence="1">
    <location>
        <begin position="369"/>
        <end position="434"/>
    </location>
</feature>